<keyword evidence="2" id="KW-1185">Reference proteome</keyword>
<organism evidence="1 2">
    <name type="scientific">Spirosoma flavum</name>
    <dbReference type="NCBI Taxonomy" id="2048557"/>
    <lineage>
        <taxon>Bacteria</taxon>
        <taxon>Pseudomonadati</taxon>
        <taxon>Bacteroidota</taxon>
        <taxon>Cytophagia</taxon>
        <taxon>Cytophagales</taxon>
        <taxon>Cytophagaceae</taxon>
        <taxon>Spirosoma</taxon>
    </lineage>
</organism>
<accession>A0ABW6ACS4</accession>
<protein>
    <recommendedName>
        <fullName evidence="3">Lasso RiPP family leader peptide-containing protein</fullName>
    </recommendedName>
</protein>
<evidence type="ECO:0008006" key="3">
    <source>
        <dbReference type="Google" id="ProtNLM"/>
    </source>
</evidence>
<dbReference type="RefSeq" id="WP_381497309.1">
    <property type="nucleotide sequence ID" value="NZ_JBHUOM010000001.1"/>
</dbReference>
<reference evidence="2" key="1">
    <citation type="journal article" date="2019" name="Int. J. Syst. Evol. Microbiol.">
        <title>The Global Catalogue of Microorganisms (GCM) 10K type strain sequencing project: providing services to taxonomists for standard genome sequencing and annotation.</title>
        <authorList>
            <consortium name="The Broad Institute Genomics Platform"/>
            <consortium name="The Broad Institute Genome Sequencing Center for Infectious Disease"/>
            <person name="Wu L."/>
            <person name="Ma J."/>
        </authorList>
    </citation>
    <scope>NUCLEOTIDE SEQUENCE [LARGE SCALE GENOMIC DNA]</scope>
    <source>
        <strain evidence="2">KCTC 52490</strain>
    </source>
</reference>
<proteinExistence type="predicted"/>
<name>A0ABW6ACS4_9BACT</name>
<sequence>MKSKDTQHILSPMPKKAYKTPKLKVLGSVKKLTLKIGSVSDGMSPGFG</sequence>
<comment type="caution">
    <text evidence="1">The sequence shown here is derived from an EMBL/GenBank/DDBJ whole genome shotgun (WGS) entry which is preliminary data.</text>
</comment>
<evidence type="ECO:0000313" key="2">
    <source>
        <dbReference type="Proteomes" id="UP001597512"/>
    </source>
</evidence>
<dbReference type="EMBL" id="JBHUOM010000001">
    <property type="protein sequence ID" value="MFD2933129.1"/>
    <property type="molecule type" value="Genomic_DNA"/>
</dbReference>
<evidence type="ECO:0000313" key="1">
    <source>
        <dbReference type="EMBL" id="MFD2933129.1"/>
    </source>
</evidence>
<gene>
    <name evidence="1" type="ORF">ACFS25_05005</name>
</gene>
<dbReference type="Proteomes" id="UP001597512">
    <property type="component" value="Unassembled WGS sequence"/>
</dbReference>